<comment type="similarity">
    <text evidence="2">Belongs to the STAM family.</text>
</comment>
<dbReference type="Pfam" id="PF02809">
    <property type="entry name" value="UIM"/>
    <property type="match status" value="1"/>
</dbReference>
<evidence type="ECO:0000256" key="6">
    <source>
        <dbReference type="ARBA" id="ARBA00022448"/>
    </source>
</evidence>
<dbReference type="Pfam" id="PF00018">
    <property type="entry name" value="SH3_1"/>
    <property type="match status" value="1"/>
</dbReference>
<evidence type="ECO:0000256" key="4">
    <source>
        <dbReference type="ARBA" id="ARBA00018978"/>
    </source>
</evidence>
<feature type="compositionally biased region" description="Low complexity" evidence="10">
    <location>
        <begin position="385"/>
        <end position="396"/>
    </location>
</feature>
<accession>A0ABR4NN14</accession>
<proteinExistence type="inferred from homology"/>
<dbReference type="Gene3D" id="1.25.40.90">
    <property type="match status" value="1"/>
</dbReference>
<dbReference type="Gene3D" id="2.30.30.40">
    <property type="entry name" value="SH3 Domains"/>
    <property type="match status" value="1"/>
</dbReference>
<keyword evidence="6" id="KW-0813">Transport</keyword>
<feature type="region of interest" description="Disordered" evidence="10">
    <location>
        <begin position="181"/>
        <end position="213"/>
    </location>
</feature>
<dbReference type="SMART" id="SM00726">
    <property type="entry name" value="UIM"/>
    <property type="match status" value="1"/>
</dbReference>
<evidence type="ECO:0000256" key="3">
    <source>
        <dbReference type="ARBA" id="ARBA00017923"/>
    </source>
</evidence>
<evidence type="ECO:0000256" key="2">
    <source>
        <dbReference type="ARBA" id="ARBA00009666"/>
    </source>
</evidence>
<dbReference type="Pfam" id="PF00790">
    <property type="entry name" value="VHS"/>
    <property type="match status" value="1"/>
</dbReference>
<dbReference type="CDD" id="cd11805">
    <property type="entry name" value="SH3_GRB2_like_C"/>
    <property type="match status" value="1"/>
</dbReference>
<dbReference type="PANTHER" id="PTHR45929:SF3">
    <property type="entry name" value="JAK PATHWAY SIGNAL TRANSDUCTION ADAPTOR MOLECULE"/>
    <property type="match status" value="1"/>
</dbReference>
<comment type="subcellular location">
    <subcellularLocation>
        <location evidence="1">Endosome membrane</location>
        <topology evidence="1">Peripheral membrane protein</topology>
        <orientation evidence="1">Cytoplasmic side</orientation>
    </subcellularLocation>
</comment>
<keyword evidence="14" id="KW-1185">Reference proteome</keyword>
<dbReference type="CDD" id="cd16978">
    <property type="entry name" value="VHS_HSE1"/>
    <property type="match status" value="1"/>
</dbReference>
<evidence type="ECO:0000259" key="12">
    <source>
        <dbReference type="PROSITE" id="PS50179"/>
    </source>
</evidence>
<dbReference type="PRINTS" id="PR00499">
    <property type="entry name" value="P67PHOX"/>
</dbReference>
<name>A0ABR4NN14_9SACH</name>
<evidence type="ECO:0000256" key="5">
    <source>
        <dbReference type="ARBA" id="ARBA00022443"/>
    </source>
</evidence>
<feature type="domain" description="VHS" evidence="12">
    <location>
        <begin position="15"/>
        <end position="140"/>
    </location>
</feature>
<sequence>MGSLEVKLRKAVLAATDAKLRSDNWQYIIDVCDLVKVDPEDASVVVMELIEKRLVQADANVILRSLSLVVALAENCGSRLKQSVSSKHFTGVLYGLIDDSNVHITVKKEIAKVVKQLADSFESDPSLKAMADLNSRIRRKWPHLLEQPEKPSKQRVMATQDTTQEDEELQQALKMSLQEYEKQKEISEQQQQQQQQQPSQQPSQQQLQQQQQQASTMKRVRALYDLNTSEADELSFKKGDVIIVLEQVYRDWWRGSLRGQIGIFPLNYVTPIAEPSTQEIEKDIERENQVFSQVDNVNTLNARMKIAQREGLAGLNQDPVFNELYGSVTPLRPQITKLIGKYSKEKDDALALRQVLVNAESTYNQLLDKAARSYSAPAPAPPQTTPQTTPQYTPTTNYGMQPQQQQEQNHLYSNAYPSIAHPVSSNQTQIPEQYHQQPPQYTQANYQHPGLNTNLDGQYNSRPNY</sequence>
<evidence type="ECO:0000256" key="8">
    <source>
        <dbReference type="ARBA" id="ARBA00022927"/>
    </source>
</evidence>
<evidence type="ECO:0000256" key="7">
    <source>
        <dbReference type="ARBA" id="ARBA00022753"/>
    </source>
</evidence>
<dbReference type="PROSITE" id="PS50330">
    <property type="entry name" value="UIM"/>
    <property type="match status" value="1"/>
</dbReference>
<keyword evidence="8" id="KW-0653">Protein transport</keyword>
<evidence type="ECO:0000259" key="11">
    <source>
        <dbReference type="PROSITE" id="PS50002"/>
    </source>
</evidence>
<feature type="region of interest" description="Disordered" evidence="10">
    <location>
        <begin position="373"/>
        <end position="408"/>
    </location>
</feature>
<feature type="domain" description="SH3" evidence="11">
    <location>
        <begin position="215"/>
        <end position="274"/>
    </location>
</feature>
<evidence type="ECO:0000313" key="13">
    <source>
        <dbReference type="EMBL" id="KAL3229201.1"/>
    </source>
</evidence>
<organism evidence="13 14">
    <name type="scientific">Nakaseomyces bracarensis</name>
    <dbReference type="NCBI Taxonomy" id="273131"/>
    <lineage>
        <taxon>Eukaryota</taxon>
        <taxon>Fungi</taxon>
        <taxon>Dikarya</taxon>
        <taxon>Ascomycota</taxon>
        <taxon>Saccharomycotina</taxon>
        <taxon>Saccharomycetes</taxon>
        <taxon>Saccharomycetales</taxon>
        <taxon>Saccharomycetaceae</taxon>
        <taxon>Nakaseomyces</taxon>
    </lineage>
</organism>
<gene>
    <name evidence="13" type="ORF">RNJ44_02288</name>
</gene>
<dbReference type="Proteomes" id="UP001623330">
    <property type="component" value="Unassembled WGS sequence"/>
</dbReference>
<dbReference type="PROSITE" id="PS50002">
    <property type="entry name" value="SH3"/>
    <property type="match status" value="1"/>
</dbReference>
<dbReference type="Gene3D" id="1.20.5.1940">
    <property type="match status" value="1"/>
</dbReference>
<dbReference type="EMBL" id="JBEVYD010000012">
    <property type="protein sequence ID" value="KAL3229201.1"/>
    <property type="molecule type" value="Genomic_DNA"/>
</dbReference>
<dbReference type="PRINTS" id="PR00452">
    <property type="entry name" value="SH3DOMAIN"/>
</dbReference>
<dbReference type="SUPFAM" id="SSF50044">
    <property type="entry name" value="SH3-domain"/>
    <property type="match status" value="1"/>
</dbReference>
<feature type="region of interest" description="Disordered" evidence="10">
    <location>
        <begin position="442"/>
        <end position="465"/>
    </location>
</feature>
<feature type="compositionally biased region" description="Polar residues" evidence="10">
    <location>
        <begin position="397"/>
        <end position="408"/>
    </location>
</feature>
<dbReference type="PANTHER" id="PTHR45929">
    <property type="entry name" value="JAK PATHWAY SIGNAL TRANSDUCTION ADAPTOR MOLECULE"/>
    <property type="match status" value="1"/>
</dbReference>
<comment type="caution">
    <text evidence="13">The sequence shown here is derived from an EMBL/GenBank/DDBJ whole genome shotgun (WGS) entry which is preliminary data.</text>
</comment>
<dbReference type="InterPro" id="IPR002014">
    <property type="entry name" value="VHS_dom"/>
</dbReference>
<dbReference type="PROSITE" id="PS50179">
    <property type="entry name" value="VHS"/>
    <property type="match status" value="1"/>
</dbReference>
<evidence type="ECO:0000256" key="1">
    <source>
        <dbReference type="ARBA" id="ARBA00004125"/>
    </source>
</evidence>
<reference evidence="13 14" key="1">
    <citation type="submission" date="2024-05" db="EMBL/GenBank/DDBJ databases">
        <title>Long read based assembly of the Candida bracarensis genome reveals expanded adhesin content.</title>
        <authorList>
            <person name="Marcet-Houben M."/>
            <person name="Ksiezopolska E."/>
            <person name="Gabaldon T."/>
        </authorList>
    </citation>
    <scope>NUCLEOTIDE SEQUENCE [LARGE SCALE GENOMIC DNA]</scope>
    <source>
        <strain evidence="13 14">CBM6</strain>
    </source>
</reference>
<dbReference type="InterPro" id="IPR003903">
    <property type="entry name" value="UIM_dom"/>
</dbReference>
<dbReference type="SMART" id="SM00288">
    <property type="entry name" value="VHS"/>
    <property type="match status" value="1"/>
</dbReference>
<feature type="compositionally biased region" description="Low complexity" evidence="10">
    <location>
        <begin position="189"/>
        <end position="213"/>
    </location>
</feature>
<evidence type="ECO:0000256" key="10">
    <source>
        <dbReference type="SAM" id="MobiDB-lite"/>
    </source>
</evidence>
<dbReference type="SMART" id="SM00326">
    <property type="entry name" value="SH3"/>
    <property type="match status" value="1"/>
</dbReference>
<dbReference type="InterPro" id="IPR050670">
    <property type="entry name" value="STAM"/>
</dbReference>
<keyword evidence="5 9" id="KW-0728">SH3 domain</keyword>
<evidence type="ECO:0000256" key="9">
    <source>
        <dbReference type="PROSITE-ProRule" id="PRU00192"/>
    </source>
</evidence>
<keyword evidence="7" id="KW-0967">Endosome</keyword>
<dbReference type="SUPFAM" id="SSF48464">
    <property type="entry name" value="ENTH/VHS domain"/>
    <property type="match status" value="1"/>
</dbReference>
<protein>
    <recommendedName>
        <fullName evidence="3">Class E vacuolar protein-sorting machinery protein HSE1</fullName>
    </recommendedName>
    <alternativeName>
        <fullName evidence="4">Class E vacuolar protein-sorting machinery protein hse1</fullName>
    </alternativeName>
</protein>
<dbReference type="InterPro" id="IPR008942">
    <property type="entry name" value="ENTH_VHS"/>
</dbReference>
<dbReference type="InterPro" id="IPR036028">
    <property type="entry name" value="SH3-like_dom_sf"/>
</dbReference>
<evidence type="ECO:0000313" key="14">
    <source>
        <dbReference type="Proteomes" id="UP001623330"/>
    </source>
</evidence>
<dbReference type="InterPro" id="IPR001452">
    <property type="entry name" value="SH3_domain"/>
</dbReference>
<feature type="region of interest" description="Disordered" evidence="10">
    <location>
        <begin position="143"/>
        <end position="167"/>
    </location>
</feature>